<dbReference type="Proteomes" id="UP000437068">
    <property type="component" value="Unassembled WGS sequence"/>
</dbReference>
<comment type="caution">
    <text evidence="5">The sequence shown here is derived from an EMBL/GenBank/DDBJ whole genome shotgun (WGS) entry which is preliminary data.</text>
</comment>
<feature type="compositionally biased region" description="Acidic residues" evidence="4">
    <location>
        <begin position="627"/>
        <end position="657"/>
    </location>
</feature>
<dbReference type="InterPro" id="IPR011990">
    <property type="entry name" value="TPR-like_helical_dom_sf"/>
</dbReference>
<gene>
    <name evidence="6" type="ORF">PF001_g20387</name>
    <name evidence="5" type="ORF">PF009_g21753</name>
</gene>
<dbReference type="SMART" id="SM00015">
    <property type="entry name" value="IQ"/>
    <property type="match status" value="1"/>
</dbReference>
<evidence type="ECO:0000313" key="6">
    <source>
        <dbReference type="EMBL" id="KAE9288710.1"/>
    </source>
</evidence>
<protein>
    <submittedName>
        <fullName evidence="5">Uncharacterized protein</fullName>
    </submittedName>
</protein>
<dbReference type="PANTHER" id="PTHR44943:SF8">
    <property type="entry name" value="TPR REPEAT-CONTAINING PROTEIN MJ0263"/>
    <property type="match status" value="1"/>
</dbReference>
<evidence type="ECO:0000256" key="1">
    <source>
        <dbReference type="ARBA" id="ARBA00022737"/>
    </source>
</evidence>
<dbReference type="EMBL" id="QXGE01001752">
    <property type="protein sequence ID" value="KAE9288710.1"/>
    <property type="molecule type" value="Genomic_DNA"/>
</dbReference>
<dbReference type="Pfam" id="PF14559">
    <property type="entry name" value="TPR_19"/>
    <property type="match status" value="1"/>
</dbReference>
<feature type="repeat" description="TPR" evidence="3">
    <location>
        <begin position="944"/>
        <end position="977"/>
    </location>
</feature>
<dbReference type="AlphaFoldDB" id="A0A6A3E6L9"/>
<feature type="compositionally biased region" description="Polar residues" evidence="4">
    <location>
        <begin position="723"/>
        <end position="732"/>
    </location>
</feature>
<feature type="compositionally biased region" description="Low complexity" evidence="4">
    <location>
        <begin position="385"/>
        <end position="399"/>
    </location>
</feature>
<dbReference type="InterPro" id="IPR051685">
    <property type="entry name" value="Ycf3/AcsC/BcsC/TPR_MFPF"/>
</dbReference>
<reference evidence="7 8" key="1">
    <citation type="submission" date="2018-08" db="EMBL/GenBank/DDBJ databases">
        <title>Genomic investigation of the strawberry pathogen Phytophthora fragariae indicates pathogenicity is determined by transcriptional variation in three key races.</title>
        <authorList>
            <person name="Adams T.M."/>
            <person name="Armitage A.D."/>
            <person name="Sobczyk M.K."/>
            <person name="Bates H.J."/>
            <person name="Dunwell J.M."/>
            <person name="Nellist C.F."/>
            <person name="Harrison R.J."/>
        </authorList>
    </citation>
    <scope>NUCLEOTIDE SEQUENCE [LARGE SCALE GENOMIC DNA]</scope>
    <source>
        <strain evidence="6 8">A4</strain>
        <strain evidence="5 7">NOV-9</strain>
    </source>
</reference>
<dbReference type="Pfam" id="PF00612">
    <property type="entry name" value="IQ"/>
    <property type="match status" value="1"/>
</dbReference>
<feature type="compositionally biased region" description="Basic and acidic residues" evidence="4">
    <location>
        <begin position="88"/>
        <end position="99"/>
    </location>
</feature>
<keyword evidence="2 3" id="KW-0802">TPR repeat</keyword>
<feature type="compositionally biased region" description="Polar residues" evidence="4">
    <location>
        <begin position="569"/>
        <end position="586"/>
    </location>
</feature>
<feature type="region of interest" description="Disordered" evidence="4">
    <location>
        <begin position="712"/>
        <end position="820"/>
    </location>
</feature>
<feature type="compositionally biased region" description="Low complexity" evidence="4">
    <location>
        <begin position="45"/>
        <end position="54"/>
    </location>
</feature>
<accession>A0A6A3E6L9</accession>
<feature type="compositionally biased region" description="Acidic residues" evidence="4">
    <location>
        <begin position="17"/>
        <end position="31"/>
    </location>
</feature>
<feature type="region of interest" description="Disordered" evidence="4">
    <location>
        <begin position="72"/>
        <end position="99"/>
    </location>
</feature>
<feature type="region of interest" description="Disordered" evidence="4">
    <location>
        <begin position="553"/>
        <end position="591"/>
    </location>
</feature>
<dbReference type="Proteomes" id="UP000429523">
    <property type="component" value="Unassembled WGS sequence"/>
</dbReference>
<dbReference type="PROSITE" id="PS50005">
    <property type="entry name" value="TPR"/>
    <property type="match status" value="2"/>
</dbReference>
<dbReference type="InterPro" id="IPR019734">
    <property type="entry name" value="TPR_rpt"/>
</dbReference>
<evidence type="ECO:0000313" key="7">
    <source>
        <dbReference type="Proteomes" id="UP000429523"/>
    </source>
</evidence>
<dbReference type="SUPFAM" id="SSF48452">
    <property type="entry name" value="TPR-like"/>
    <property type="match status" value="1"/>
</dbReference>
<feature type="compositionally biased region" description="Low complexity" evidence="4">
    <location>
        <begin position="497"/>
        <end position="508"/>
    </location>
</feature>
<dbReference type="PANTHER" id="PTHR44943">
    <property type="entry name" value="CELLULOSE SYNTHASE OPERON PROTEIN C"/>
    <property type="match status" value="1"/>
</dbReference>
<feature type="compositionally biased region" description="Polar residues" evidence="4">
    <location>
        <begin position="770"/>
        <end position="798"/>
    </location>
</feature>
<dbReference type="Gene3D" id="1.25.40.10">
    <property type="entry name" value="Tetratricopeptide repeat domain"/>
    <property type="match status" value="1"/>
</dbReference>
<organism evidence="5 7">
    <name type="scientific">Phytophthora fragariae</name>
    <dbReference type="NCBI Taxonomy" id="53985"/>
    <lineage>
        <taxon>Eukaryota</taxon>
        <taxon>Sar</taxon>
        <taxon>Stramenopiles</taxon>
        <taxon>Oomycota</taxon>
        <taxon>Peronosporomycetes</taxon>
        <taxon>Peronosporales</taxon>
        <taxon>Peronosporaceae</taxon>
        <taxon>Phytophthora</taxon>
    </lineage>
</organism>
<keyword evidence="1" id="KW-0677">Repeat</keyword>
<evidence type="ECO:0000256" key="2">
    <source>
        <dbReference type="ARBA" id="ARBA00022803"/>
    </source>
</evidence>
<feature type="region of interest" description="Disordered" evidence="4">
    <location>
        <begin position="482"/>
        <end position="508"/>
    </location>
</feature>
<evidence type="ECO:0000313" key="5">
    <source>
        <dbReference type="EMBL" id="KAE8928093.1"/>
    </source>
</evidence>
<dbReference type="SMART" id="SM00028">
    <property type="entry name" value="TPR"/>
    <property type="match status" value="3"/>
</dbReference>
<feature type="region of interest" description="Disordered" evidence="4">
    <location>
        <begin position="1"/>
        <end position="54"/>
    </location>
</feature>
<feature type="region of interest" description="Disordered" evidence="4">
    <location>
        <begin position="385"/>
        <end position="414"/>
    </location>
</feature>
<proteinExistence type="predicted"/>
<dbReference type="InterPro" id="IPR000048">
    <property type="entry name" value="IQ_motif_EF-hand-BS"/>
</dbReference>
<evidence type="ECO:0000313" key="8">
    <source>
        <dbReference type="Proteomes" id="UP000437068"/>
    </source>
</evidence>
<evidence type="ECO:0000256" key="4">
    <source>
        <dbReference type="SAM" id="MobiDB-lite"/>
    </source>
</evidence>
<evidence type="ECO:0000256" key="3">
    <source>
        <dbReference type="PROSITE-ProRule" id="PRU00339"/>
    </source>
</evidence>
<feature type="compositionally biased region" description="Polar residues" evidence="4">
    <location>
        <begin position="34"/>
        <end position="44"/>
    </location>
</feature>
<name>A0A6A3E6L9_9STRA</name>
<dbReference type="PROSITE" id="PS50096">
    <property type="entry name" value="IQ"/>
    <property type="match status" value="1"/>
</dbReference>
<feature type="repeat" description="TPR" evidence="3">
    <location>
        <begin position="910"/>
        <end position="943"/>
    </location>
</feature>
<dbReference type="PROSITE" id="PS50293">
    <property type="entry name" value="TPR_REGION"/>
    <property type="match status" value="1"/>
</dbReference>
<feature type="region of interest" description="Disordered" evidence="4">
    <location>
        <begin position="607"/>
        <end position="670"/>
    </location>
</feature>
<sequence>MLRKSSRADSRKTIQTLEEEGEEEVEDDVDGVENQSPQRQLQPPNTTTSNSDTMTVTVVQPVNNVRPHLRLTRRSSSAVERVTLQPPPEEKKNGGDKSLRPRFLQERSATIVHIQPSVTDPSRVPRSKASAFLLGVLAKSKTLAGPGLGEGKRGALEPLRAGVTNTVHYVPSQGAERGIPLRLAGRRNSCHLGRQLSIVSTTDLLEKAVPDGARKRRVSASQEQMAAVLRALQASKQQASQQLDILHSILRFINSNDRDDNGQRPVVKEMVDVGFIPELSSILREFRFNTDVQVCAMSILAAVAEESSVYAYMMSEFSLEKLLQKNATVHGTHEHLVLLASNLVHIIEDSKLSVNIQAYQADKAARLRRQSATYTDMIVAAIGASKPKQSAASPSPSRKCSTARRSYQPEIPETEVAQIRAMLTSAPPSEKSGSERDLGRSLGRQRQSFALPVDPPKLSANYRLLIAPELKKSIVQPLQVAENEVEPGGHQERRGRPSSSPSRKSLPLDLTSRSLATAIYSGGSIFVEPSPLSKRLPRQGSFSAGGFRKKLCAPKRVQRAQTEKLPRTQPLSLRPTESPTLLQNSDLGPKSSLIADNTCTISAARSAQNAELNDETTEVAGEKVDEEKGEEEENKTEEKEEDEEESYEDDFDGDDESEGKMMPSRSDNATIASDGELFGMLHDISAQDLGSAATPIEIRAATIIQRRIRGTLARKAYPRPRRSSSSENITQASEKKTPRTISTGKSTKRNLHPEGTKRKQIPLSARAPRQLQTEASSRRGNSLRSIPQAASRTTSSRLITPGKEASKTKVPSAGAGVRHPSLATNSHLLSSSRSLRSMGHSAFRLFSSNSSHDIDTGSTEVAKEPPDPESLKQIQALYAEGLQHQKENHLGLAIECYEKALAIPGGQSFASIHVNIGSALMAKNKFSEALESFRQAKRIQPDNTKAIYNYSLALLHLDRPQEAQQLLRRILELDPNHEKAAIALSHIQGAIL</sequence>
<dbReference type="EMBL" id="QXGF01001740">
    <property type="protein sequence ID" value="KAE8928093.1"/>
    <property type="molecule type" value="Genomic_DNA"/>
</dbReference>
<feature type="compositionally biased region" description="Basic and acidic residues" evidence="4">
    <location>
        <begin position="1"/>
        <end position="12"/>
    </location>
</feature>